<sequence>MGLQEENLPRAKRLKLLREAKERKERRENGEDVHEPEKIEKIDTEVTPNAATEAADTDSSAPVSTEVAADTTVDAGKQLQATCQEGENDDEEEEEEDVNLAPKRANWDIERDIAPMLKKLEKRTQHAIVEIWREKMAAEQQEEDEEEEEDESGDEAEEDAE</sequence>
<feature type="compositionally biased region" description="Basic and acidic residues" evidence="1">
    <location>
        <begin position="17"/>
        <end position="44"/>
    </location>
</feature>
<feature type="compositionally biased region" description="Acidic residues" evidence="1">
    <location>
        <begin position="86"/>
        <end position="98"/>
    </location>
</feature>
<feature type="compositionally biased region" description="Acidic residues" evidence="1">
    <location>
        <begin position="140"/>
        <end position="161"/>
    </location>
</feature>
<feature type="compositionally biased region" description="Low complexity" evidence="1">
    <location>
        <begin position="50"/>
        <end position="61"/>
    </location>
</feature>
<proteinExistence type="predicted"/>
<comment type="caution">
    <text evidence="2">The sequence shown here is derived from an EMBL/GenBank/DDBJ whole genome shotgun (WGS) entry which is preliminary data.</text>
</comment>
<protein>
    <recommendedName>
        <fullName evidence="4">Coiled-coil domain-containing protein 12</fullName>
    </recommendedName>
</protein>
<keyword evidence="3" id="KW-1185">Reference proteome</keyword>
<dbReference type="EMBL" id="DAKRPA010000245">
    <property type="protein sequence ID" value="DAZ94538.1"/>
    <property type="molecule type" value="Genomic_DNA"/>
</dbReference>
<dbReference type="Pfam" id="PF08315">
    <property type="entry name" value="cwf18"/>
    <property type="match status" value="1"/>
</dbReference>
<evidence type="ECO:0000313" key="3">
    <source>
        <dbReference type="Proteomes" id="UP001146120"/>
    </source>
</evidence>
<evidence type="ECO:0000256" key="1">
    <source>
        <dbReference type="SAM" id="MobiDB-lite"/>
    </source>
</evidence>
<gene>
    <name evidence="2" type="ORF">N0F65_002190</name>
</gene>
<accession>A0AAV2YMF9</accession>
<dbReference type="Proteomes" id="UP001146120">
    <property type="component" value="Unassembled WGS sequence"/>
</dbReference>
<dbReference type="GO" id="GO:0071014">
    <property type="term" value="C:post-mRNA release spliceosomal complex"/>
    <property type="evidence" value="ECO:0007669"/>
    <property type="project" value="TreeGrafter"/>
</dbReference>
<dbReference type="InterPro" id="IPR013169">
    <property type="entry name" value="mRNA_splic_Cwf18-like"/>
</dbReference>
<organism evidence="2 3">
    <name type="scientific">Lagenidium giganteum</name>
    <dbReference type="NCBI Taxonomy" id="4803"/>
    <lineage>
        <taxon>Eukaryota</taxon>
        <taxon>Sar</taxon>
        <taxon>Stramenopiles</taxon>
        <taxon>Oomycota</taxon>
        <taxon>Peronosporomycetes</taxon>
        <taxon>Pythiales</taxon>
        <taxon>Pythiaceae</taxon>
    </lineage>
</organism>
<dbReference type="AlphaFoldDB" id="A0AAV2YMF9"/>
<reference evidence="2" key="2">
    <citation type="journal article" date="2023" name="Microbiol Resour">
        <title>Decontamination and Annotation of the Draft Genome Sequence of the Oomycete Lagenidium giganteum ARSEF 373.</title>
        <authorList>
            <person name="Morgan W.R."/>
            <person name="Tartar A."/>
        </authorList>
    </citation>
    <scope>NUCLEOTIDE SEQUENCE</scope>
    <source>
        <strain evidence="2">ARSEF 373</strain>
    </source>
</reference>
<dbReference type="PANTHER" id="PTHR31551">
    <property type="entry name" value="PRE-MRNA-SPLICING FACTOR CWF18"/>
    <property type="match status" value="1"/>
</dbReference>
<dbReference type="PANTHER" id="PTHR31551:SF1">
    <property type="entry name" value="COILED-COIL DOMAIN-CONTAINING PROTEIN 12"/>
    <property type="match status" value="1"/>
</dbReference>
<name>A0AAV2YMF9_9STRA</name>
<reference evidence="2" key="1">
    <citation type="submission" date="2022-11" db="EMBL/GenBank/DDBJ databases">
        <authorList>
            <person name="Morgan W.R."/>
            <person name="Tartar A."/>
        </authorList>
    </citation>
    <scope>NUCLEOTIDE SEQUENCE</scope>
    <source>
        <strain evidence="2">ARSEF 373</strain>
    </source>
</reference>
<feature type="region of interest" description="Disordered" evidence="1">
    <location>
        <begin position="133"/>
        <end position="161"/>
    </location>
</feature>
<evidence type="ECO:0000313" key="2">
    <source>
        <dbReference type="EMBL" id="DAZ94538.1"/>
    </source>
</evidence>
<feature type="region of interest" description="Disordered" evidence="1">
    <location>
        <begin position="17"/>
        <end position="103"/>
    </location>
</feature>
<dbReference type="GO" id="GO:0005684">
    <property type="term" value="C:U2-type spliceosomal complex"/>
    <property type="evidence" value="ECO:0007669"/>
    <property type="project" value="TreeGrafter"/>
</dbReference>
<evidence type="ECO:0008006" key="4">
    <source>
        <dbReference type="Google" id="ProtNLM"/>
    </source>
</evidence>